<accession>A0A1V0SKB9</accession>
<protein>
    <submittedName>
        <fullName evidence="1">Uncharacterized protein</fullName>
    </submittedName>
</protein>
<evidence type="ECO:0000313" key="1">
    <source>
        <dbReference type="EMBL" id="ARF12167.1"/>
    </source>
</evidence>
<dbReference type="EMBL" id="KY684110">
    <property type="protein sequence ID" value="ARF12167.1"/>
    <property type="molecule type" value="Genomic_DNA"/>
</dbReference>
<name>A0A1V0SKB9_9VIRU</name>
<proteinExistence type="predicted"/>
<gene>
    <name evidence="1" type="ORF">Klosneuvirus_3_302</name>
</gene>
<sequence>MSKKDIDTFLDKMKIKKEENKIDDTLFFEDKFLNRYQEIGLKIKISQENYSGGGKNDYDNFIDNWNNDEFKKQIDTIEKSIYHKHKTIFTSMINKFELKQMVERYVFNKYDFNSDSVFIIGAEMYIEKLKYNGKIYLNTLPKKDNKVHNTYIRVASNFKEFTENIKEMTEFIDYVINNCVKDSGNLIIFCPLLFPNKIFYNYILKIINEFESVEIFYPLYFMNNITNSFIILKNYKGIKKRISSFSDQVLPFFEKINRFLLEEYNIYDNLLTIKYNNETMFDIITKKYISFSMLKYDLNGLQK</sequence>
<reference evidence="1" key="1">
    <citation type="journal article" date="2017" name="Science">
        <title>Giant viruses with an expanded complement of translation system components.</title>
        <authorList>
            <person name="Schulz F."/>
            <person name="Yutin N."/>
            <person name="Ivanova N.N."/>
            <person name="Ortega D.R."/>
            <person name="Lee T.K."/>
            <person name="Vierheilig J."/>
            <person name="Daims H."/>
            <person name="Horn M."/>
            <person name="Wagner M."/>
            <person name="Jensen G.J."/>
            <person name="Kyrpides N.C."/>
            <person name="Koonin E.V."/>
            <person name="Woyke T."/>
        </authorList>
    </citation>
    <scope>NUCLEOTIDE SEQUENCE</scope>
    <source>
        <strain evidence="1">KNV1</strain>
    </source>
</reference>
<organism evidence="1">
    <name type="scientific">Klosneuvirus KNV1</name>
    <dbReference type="NCBI Taxonomy" id="1977640"/>
    <lineage>
        <taxon>Viruses</taxon>
        <taxon>Varidnaviria</taxon>
        <taxon>Bamfordvirae</taxon>
        <taxon>Nucleocytoviricota</taxon>
        <taxon>Megaviricetes</taxon>
        <taxon>Imitervirales</taxon>
        <taxon>Mimiviridae</taxon>
        <taxon>Klosneuvirinae</taxon>
        <taxon>Klosneuvirus</taxon>
    </lineage>
</organism>